<proteinExistence type="predicted"/>
<reference evidence="1" key="1">
    <citation type="submission" date="2005-10" db="EMBL/GenBank/DDBJ databases">
        <title>Complete sequence of chromosome 2 of Burkholderia sp. 383.</title>
        <authorList>
            <consortium name="US DOE Joint Genome Institute"/>
            <person name="Copeland A."/>
            <person name="Lucas S."/>
            <person name="Lapidus A."/>
            <person name="Barry K."/>
            <person name="Detter J.C."/>
            <person name="Glavina T."/>
            <person name="Hammon N."/>
            <person name="Israni S."/>
            <person name="Pitluck S."/>
            <person name="Chain P."/>
            <person name="Malfatti S."/>
            <person name="Shin M."/>
            <person name="Vergez L."/>
            <person name="Schmutz J."/>
            <person name="Larimer F."/>
            <person name="Land M."/>
            <person name="Kyrpides N."/>
            <person name="Lykidis A."/>
            <person name="Richardson P."/>
        </authorList>
    </citation>
    <scope>NUCLEOTIDE SEQUENCE [LARGE SCALE GENOMIC DNA]</scope>
    <source>
        <strain evidence="1">383</strain>
    </source>
</reference>
<name>Q399E2_BURL3</name>
<dbReference type="PATRIC" id="fig|482957.22.peg.4429"/>
<evidence type="ECO:0000313" key="1">
    <source>
        <dbReference type="EMBL" id="ABB10919.1"/>
    </source>
</evidence>
<accession>Q399E2</accession>
<dbReference type="KEGG" id="bur:Bcep18194_B0805"/>
<gene>
    <name evidence="1" type="ordered locus">Bcep18194_B0805</name>
</gene>
<dbReference type="AlphaFoldDB" id="Q399E2"/>
<dbReference type="EMBL" id="CP000152">
    <property type="protein sequence ID" value="ABB10919.1"/>
    <property type="molecule type" value="Genomic_DNA"/>
</dbReference>
<dbReference type="Proteomes" id="UP000002705">
    <property type="component" value="Chromosome 2"/>
</dbReference>
<protein>
    <submittedName>
        <fullName evidence="1">Uncharacterized protein</fullName>
    </submittedName>
</protein>
<organism evidence="1 2">
    <name type="scientific">Burkholderia lata (strain ATCC 17760 / DSM 23089 / LMG 22485 / NCIMB 9086 / R18194 / 383)</name>
    <dbReference type="NCBI Taxonomy" id="482957"/>
    <lineage>
        <taxon>Bacteria</taxon>
        <taxon>Pseudomonadati</taxon>
        <taxon>Pseudomonadota</taxon>
        <taxon>Betaproteobacteria</taxon>
        <taxon>Burkholderiales</taxon>
        <taxon>Burkholderiaceae</taxon>
        <taxon>Burkholderia</taxon>
        <taxon>Burkholderia cepacia complex</taxon>
    </lineage>
</organism>
<sequence length="117" mass="12609">MRSRFVRPCVGQPTAAARIVHARPFSGAFTFGRIGNILTISSLTGAVRADYSFPVSPSFTARVRRCELSHRCIARASVAGSSSAFVPRGMPATSRMCRPACCSRLSNPVPHRIGQTE</sequence>
<keyword evidence="2" id="KW-1185">Reference proteome</keyword>
<evidence type="ECO:0000313" key="2">
    <source>
        <dbReference type="Proteomes" id="UP000002705"/>
    </source>
</evidence>
<dbReference type="HOGENOM" id="CLU_2080338_0_0_4"/>